<dbReference type="InterPro" id="IPR005123">
    <property type="entry name" value="Oxoglu/Fe-dep_dioxygenase_dom"/>
</dbReference>
<dbReference type="PANTHER" id="PTHR47990">
    <property type="entry name" value="2-OXOGLUTARATE (2OG) AND FE(II)-DEPENDENT OXYGENASE SUPERFAMILY PROTEIN-RELATED"/>
    <property type="match status" value="1"/>
</dbReference>
<dbReference type="Proteomes" id="UP000614047">
    <property type="component" value="Unassembled WGS sequence"/>
</dbReference>
<name>A0A931DG13_9ACTN</name>
<dbReference type="RefSeq" id="WP_197010885.1">
    <property type="nucleotide sequence ID" value="NZ_BAABES010000035.1"/>
</dbReference>
<evidence type="ECO:0000259" key="4">
    <source>
        <dbReference type="PROSITE" id="PS51471"/>
    </source>
</evidence>
<proteinExistence type="inferred from homology"/>
<dbReference type="Pfam" id="PF14226">
    <property type="entry name" value="DIOX_N"/>
    <property type="match status" value="1"/>
</dbReference>
<gene>
    <name evidence="5" type="ORF">IW256_002232</name>
</gene>
<dbReference type="EMBL" id="JADOUA010000001">
    <property type="protein sequence ID" value="MBG6088119.1"/>
    <property type="molecule type" value="Genomic_DNA"/>
</dbReference>
<dbReference type="InterPro" id="IPR050231">
    <property type="entry name" value="Iron_ascorbate_oxido_reductase"/>
</dbReference>
<dbReference type="InterPro" id="IPR026992">
    <property type="entry name" value="DIOX_N"/>
</dbReference>
<comment type="caution">
    <text evidence="5">The sequence shown here is derived from an EMBL/GenBank/DDBJ whole genome shotgun (WGS) entry which is preliminary data.</text>
</comment>
<keyword evidence="3" id="KW-0408">Iron</keyword>
<keyword evidence="6" id="KW-1185">Reference proteome</keyword>
<keyword evidence="2" id="KW-0045">Antibiotic biosynthesis</keyword>
<dbReference type="InterPro" id="IPR044861">
    <property type="entry name" value="IPNS-like_FE2OG_OXY"/>
</dbReference>
<dbReference type="AlphaFoldDB" id="A0A931DG13"/>
<evidence type="ECO:0000256" key="2">
    <source>
        <dbReference type="ARBA" id="ARBA00023194"/>
    </source>
</evidence>
<evidence type="ECO:0000256" key="1">
    <source>
        <dbReference type="ARBA" id="ARBA00004792"/>
    </source>
</evidence>
<dbReference type="Gene3D" id="2.60.120.330">
    <property type="entry name" value="B-lactam Antibiotic, Isopenicillin N Synthase, Chain"/>
    <property type="match status" value="1"/>
</dbReference>
<dbReference type="Pfam" id="PF03171">
    <property type="entry name" value="2OG-FeII_Oxy"/>
    <property type="match status" value="1"/>
</dbReference>
<evidence type="ECO:0000313" key="6">
    <source>
        <dbReference type="Proteomes" id="UP000614047"/>
    </source>
</evidence>
<feature type="domain" description="Fe2OG dioxygenase" evidence="4">
    <location>
        <begin position="164"/>
        <end position="284"/>
    </location>
</feature>
<protein>
    <submittedName>
        <fullName evidence="5">Isopenicillin N synthase-like dioxygenase</fullName>
    </submittedName>
</protein>
<evidence type="ECO:0000256" key="3">
    <source>
        <dbReference type="RuleBase" id="RU003682"/>
    </source>
</evidence>
<dbReference type="InterPro" id="IPR027443">
    <property type="entry name" value="IPNS-like_sf"/>
</dbReference>
<organism evidence="5 6">
    <name type="scientific">Actinomadura viridis</name>
    <dbReference type="NCBI Taxonomy" id="58110"/>
    <lineage>
        <taxon>Bacteria</taxon>
        <taxon>Bacillati</taxon>
        <taxon>Actinomycetota</taxon>
        <taxon>Actinomycetes</taxon>
        <taxon>Streptosporangiales</taxon>
        <taxon>Thermomonosporaceae</taxon>
        <taxon>Actinomadura</taxon>
    </lineage>
</organism>
<reference evidence="5" key="1">
    <citation type="submission" date="2020-11" db="EMBL/GenBank/DDBJ databases">
        <title>Sequencing the genomes of 1000 actinobacteria strains.</title>
        <authorList>
            <person name="Klenk H.-P."/>
        </authorList>
    </citation>
    <scope>NUCLEOTIDE SEQUENCE</scope>
    <source>
        <strain evidence="5">DSM 43175</strain>
    </source>
</reference>
<keyword evidence="5" id="KW-0223">Dioxygenase</keyword>
<dbReference type="PROSITE" id="PS51471">
    <property type="entry name" value="FE2OG_OXY"/>
    <property type="match status" value="1"/>
</dbReference>
<evidence type="ECO:0000313" key="5">
    <source>
        <dbReference type="EMBL" id="MBG6088119.1"/>
    </source>
</evidence>
<keyword evidence="3" id="KW-0479">Metal-binding</keyword>
<dbReference type="GO" id="GO:0017000">
    <property type="term" value="P:antibiotic biosynthetic process"/>
    <property type="evidence" value="ECO:0007669"/>
    <property type="project" value="UniProtKB-KW"/>
</dbReference>
<comment type="similarity">
    <text evidence="3">Belongs to the iron/ascorbate-dependent oxidoreductase family.</text>
</comment>
<accession>A0A931DG13</accession>
<dbReference type="GO" id="GO:0046872">
    <property type="term" value="F:metal ion binding"/>
    <property type="evidence" value="ECO:0007669"/>
    <property type="project" value="UniProtKB-KW"/>
</dbReference>
<sequence>MSDPHTFRLPAVVTPSCAGLGRELVQSLRTGGILHVRVDAVPAQKIVTAMTASRRFFSMPLAYKARHVSDLSFSGYLASRDPSAEGEDDHAETFTVCKDVPYGDARVRRGWPCHGPVPWPDPEYRLAMRAFMDVAGGVGERVLRLVALGLGWSADTLTRLTADGWHTLRVARFPARPARAAGPVGAHTDHGLLTVVAQSGPCGMYVRPPVPGEKRPRNWVEGESTAGLFEDEEPWHPVRHRPDLLSVFPGDLMQLLTDGRLPATPHKTAPAEDERHTLAYSHEPGFETSLTPIGVDGDPLHYGTHFTAVFMRRHPDRPVTRRILDEGRLEVLERLRAGYGPASGIPVRIRA</sequence>
<comment type="pathway">
    <text evidence="1">Antibiotic biosynthesis.</text>
</comment>
<dbReference type="GO" id="GO:0051213">
    <property type="term" value="F:dioxygenase activity"/>
    <property type="evidence" value="ECO:0007669"/>
    <property type="project" value="UniProtKB-KW"/>
</dbReference>
<dbReference type="SUPFAM" id="SSF51197">
    <property type="entry name" value="Clavaminate synthase-like"/>
    <property type="match status" value="1"/>
</dbReference>
<keyword evidence="3" id="KW-0560">Oxidoreductase</keyword>